<reference evidence="1" key="1">
    <citation type="submission" date="2023-03" db="EMBL/GenBank/DDBJ databases">
        <title>Massive genome expansion in bonnet fungi (Mycena s.s.) driven by repeated elements and novel gene families across ecological guilds.</title>
        <authorList>
            <consortium name="Lawrence Berkeley National Laboratory"/>
            <person name="Harder C.B."/>
            <person name="Miyauchi S."/>
            <person name="Viragh M."/>
            <person name="Kuo A."/>
            <person name="Thoen E."/>
            <person name="Andreopoulos B."/>
            <person name="Lu D."/>
            <person name="Skrede I."/>
            <person name="Drula E."/>
            <person name="Henrissat B."/>
            <person name="Morin E."/>
            <person name="Kohler A."/>
            <person name="Barry K."/>
            <person name="LaButti K."/>
            <person name="Morin E."/>
            <person name="Salamov A."/>
            <person name="Lipzen A."/>
            <person name="Mereny Z."/>
            <person name="Hegedus B."/>
            <person name="Baldrian P."/>
            <person name="Stursova M."/>
            <person name="Weitz H."/>
            <person name="Taylor A."/>
            <person name="Grigoriev I.V."/>
            <person name="Nagy L.G."/>
            <person name="Martin F."/>
            <person name="Kauserud H."/>
        </authorList>
    </citation>
    <scope>NUCLEOTIDE SEQUENCE</scope>
    <source>
        <strain evidence="1">CBHHK067</strain>
    </source>
</reference>
<comment type="caution">
    <text evidence="1">The sequence shown here is derived from an EMBL/GenBank/DDBJ whole genome shotgun (WGS) entry which is preliminary data.</text>
</comment>
<dbReference type="AlphaFoldDB" id="A0AAD7FQ60"/>
<name>A0AAD7FQ60_MYCRO</name>
<evidence type="ECO:0000313" key="2">
    <source>
        <dbReference type="Proteomes" id="UP001221757"/>
    </source>
</evidence>
<gene>
    <name evidence="1" type="ORF">B0H17DRAFT_1150164</name>
</gene>
<accession>A0AAD7FQ60</accession>
<evidence type="ECO:0000313" key="1">
    <source>
        <dbReference type="EMBL" id="KAJ7631769.1"/>
    </source>
</evidence>
<protein>
    <submittedName>
        <fullName evidence="1">Uncharacterized protein</fullName>
    </submittedName>
</protein>
<keyword evidence="2" id="KW-1185">Reference proteome</keyword>
<proteinExistence type="predicted"/>
<dbReference type="Proteomes" id="UP001221757">
    <property type="component" value="Unassembled WGS sequence"/>
</dbReference>
<organism evidence="1 2">
    <name type="scientific">Mycena rosella</name>
    <name type="common">Pink bonnet</name>
    <name type="synonym">Agaricus rosellus</name>
    <dbReference type="NCBI Taxonomy" id="1033263"/>
    <lineage>
        <taxon>Eukaryota</taxon>
        <taxon>Fungi</taxon>
        <taxon>Dikarya</taxon>
        <taxon>Basidiomycota</taxon>
        <taxon>Agaricomycotina</taxon>
        <taxon>Agaricomycetes</taxon>
        <taxon>Agaricomycetidae</taxon>
        <taxon>Agaricales</taxon>
        <taxon>Marasmiineae</taxon>
        <taxon>Mycenaceae</taxon>
        <taxon>Mycena</taxon>
    </lineage>
</organism>
<sequence length="165" mass="18619">MASWKVQLQELAGSQLENSWGPDFLEDSKHLSIPAACSRETFRTCGGSHIEPSLMRKVDLGRVPWHRSHETWIISCRNWQNQAWDTIPARHALMHLKTLRGHVVRENQAGTAHLRRIEYLEAETPTLCYGEAAIAECGRCRADAPNPPANGYRALPPFEDVAVPR</sequence>
<dbReference type="EMBL" id="JARKIE010000508">
    <property type="protein sequence ID" value="KAJ7631769.1"/>
    <property type="molecule type" value="Genomic_DNA"/>
</dbReference>